<dbReference type="PRINTS" id="PR00036">
    <property type="entry name" value="HTHLACI"/>
</dbReference>
<dbReference type="PANTHER" id="PTHR30146:SF153">
    <property type="entry name" value="LACTOSE OPERON REPRESSOR"/>
    <property type="match status" value="1"/>
</dbReference>
<keyword evidence="1" id="KW-0805">Transcription regulation</keyword>
<proteinExistence type="predicted"/>
<dbReference type="InterPro" id="IPR000843">
    <property type="entry name" value="HTH_LacI"/>
</dbReference>
<dbReference type="InterPro" id="IPR010982">
    <property type="entry name" value="Lambda_DNA-bd_dom_sf"/>
</dbReference>
<evidence type="ECO:0000259" key="4">
    <source>
        <dbReference type="PROSITE" id="PS50932"/>
    </source>
</evidence>
<gene>
    <name evidence="5" type="ORF">FHU37_000147</name>
</gene>
<dbReference type="Gene3D" id="1.10.260.40">
    <property type="entry name" value="lambda repressor-like DNA-binding domains"/>
    <property type="match status" value="1"/>
</dbReference>
<evidence type="ECO:0000313" key="6">
    <source>
        <dbReference type="Proteomes" id="UP000567795"/>
    </source>
</evidence>
<keyword evidence="3" id="KW-0804">Transcription</keyword>
<keyword evidence="6" id="KW-1185">Reference proteome</keyword>
<dbReference type="RefSeq" id="WP_312892358.1">
    <property type="nucleotide sequence ID" value="NZ_JACBZD010000001.1"/>
</dbReference>
<evidence type="ECO:0000256" key="2">
    <source>
        <dbReference type="ARBA" id="ARBA00023125"/>
    </source>
</evidence>
<evidence type="ECO:0000256" key="3">
    <source>
        <dbReference type="ARBA" id="ARBA00023163"/>
    </source>
</evidence>
<evidence type="ECO:0000313" key="5">
    <source>
        <dbReference type="EMBL" id="NYI03204.1"/>
    </source>
</evidence>
<dbReference type="InterPro" id="IPR046335">
    <property type="entry name" value="LacI/GalR-like_sensor"/>
</dbReference>
<sequence length="358" mass="37324">MTRRVAVTLEDVARRAGVSLSTASRVINGSTRSVTPEFRERVLGAASELGYLPNRHAQAVARGRSSLIGVLVHDIADPYFSSIAAGAMREAEPHGMVVLGNSLRRPEYEPEFVATMRAQRTRALVLVGSRVRDAGRTRALRAEVAAFLAEGGQVCAVGQPGLGAHTVQPANRAGARALAHALADRGYRDFAVLRGPDALLTATERLAGFCEGLAARGLSVPDAAVIPGPFTREGGHAAALALLEAGPLPDCVFAVNDVMALGALAAFREQGIAVPDDVALAGFDDIPTLRDVAPALTTVRLPLTAMGQRAAALALEASAGPPRLVRVDAEVVLRESTRRPVAMAAATPAAHPTGSRRT</sequence>
<dbReference type="Pfam" id="PF00356">
    <property type="entry name" value="LacI"/>
    <property type="match status" value="1"/>
</dbReference>
<comment type="caution">
    <text evidence="5">The sequence shown here is derived from an EMBL/GenBank/DDBJ whole genome shotgun (WGS) entry which is preliminary data.</text>
</comment>
<dbReference type="InterPro" id="IPR028082">
    <property type="entry name" value="Peripla_BP_I"/>
</dbReference>
<evidence type="ECO:0000256" key="1">
    <source>
        <dbReference type="ARBA" id="ARBA00023015"/>
    </source>
</evidence>
<feature type="domain" description="HTH lacI-type" evidence="4">
    <location>
        <begin position="7"/>
        <end position="62"/>
    </location>
</feature>
<reference evidence="5 6" key="1">
    <citation type="submission" date="2020-07" db="EMBL/GenBank/DDBJ databases">
        <title>Sequencing the genomes of 1000 actinobacteria strains.</title>
        <authorList>
            <person name="Klenk H.-P."/>
        </authorList>
    </citation>
    <scope>NUCLEOTIDE SEQUENCE [LARGE SCALE GENOMIC DNA]</scope>
    <source>
        <strain evidence="5 6">DSM 42178</strain>
    </source>
</reference>
<organism evidence="5 6">
    <name type="scientific">Allostreptomyces psammosilenae</name>
    <dbReference type="NCBI Taxonomy" id="1892865"/>
    <lineage>
        <taxon>Bacteria</taxon>
        <taxon>Bacillati</taxon>
        <taxon>Actinomycetota</taxon>
        <taxon>Actinomycetes</taxon>
        <taxon>Kitasatosporales</taxon>
        <taxon>Streptomycetaceae</taxon>
        <taxon>Allostreptomyces</taxon>
    </lineage>
</organism>
<dbReference type="PROSITE" id="PS50932">
    <property type="entry name" value="HTH_LACI_2"/>
    <property type="match status" value="1"/>
</dbReference>
<dbReference type="AlphaFoldDB" id="A0A852ZQS6"/>
<dbReference type="GO" id="GO:0003700">
    <property type="term" value="F:DNA-binding transcription factor activity"/>
    <property type="evidence" value="ECO:0007669"/>
    <property type="project" value="TreeGrafter"/>
</dbReference>
<dbReference type="CDD" id="cd06267">
    <property type="entry name" value="PBP1_LacI_sugar_binding-like"/>
    <property type="match status" value="1"/>
</dbReference>
<dbReference type="PROSITE" id="PS00356">
    <property type="entry name" value="HTH_LACI_1"/>
    <property type="match status" value="1"/>
</dbReference>
<accession>A0A852ZQS6</accession>
<keyword evidence="2" id="KW-0238">DNA-binding</keyword>
<dbReference type="Proteomes" id="UP000567795">
    <property type="component" value="Unassembled WGS sequence"/>
</dbReference>
<name>A0A852ZQS6_9ACTN</name>
<dbReference type="SMART" id="SM00354">
    <property type="entry name" value="HTH_LACI"/>
    <property type="match status" value="1"/>
</dbReference>
<dbReference type="EMBL" id="JACBZD010000001">
    <property type="protein sequence ID" value="NYI03204.1"/>
    <property type="molecule type" value="Genomic_DNA"/>
</dbReference>
<dbReference type="Gene3D" id="3.40.50.2300">
    <property type="match status" value="2"/>
</dbReference>
<dbReference type="GO" id="GO:0000976">
    <property type="term" value="F:transcription cis-regulatory region binding"/>
    <property type="evidence" value="ECO:0007669"/>
    <property type="project" value="TreeGrafter"/>
</dbReference>
<dbReference type="SUPFAM" id="SSF47413">
    <property type="entry name" value="lambda repressor-like DNA-binding domains"/>
    <property type="match status" value="1"/>
</dbReference>
<dbReference type="Pfam" id="PF13377">
    <property type="entry name" value="Peripla_BP_3"/>
    <property type="match status" value="1"/>
</dbReference>
<dbReference type="PANTHER" id="PTHR30146">
    <property type="entry name" value="LACI-RELATED TRANSCRIPTIONAL REPRESSOR"/>
    <property type="match status" value="1"/>
</dbReference>
<dbReference type="CDD" id="cd01392">
    <property type="entry name" value="HTH_LacI"/>
    <property type="match status" value="1"/>
</dbReference>
<dbReference type="SUPFAM" id="SSF53822">
    <property type="entry name" value="Periplasmic binding protein-like I"/>
    <property type="match status" value="1"/>
</dbReference>
<protein>
    <submittedName>
        <fullName evidence="5">LacI family transcriptional regulator</fullName>
    </submittedName>
</protein>